<accession>A0A378AEC9</accession>
<gene>
    <name evidence="1" type="ORF">NCTC204_03842</name>
</gene>
<evidence type="ECO:0000313" key="1">
    <source>
        <dbReference type="EMBL" id="STV06913.1"/>
    </source>
</evidence>
<proteinExistence type="predicted"/>
<dbReference type="EMBL" id="UGMD01000002">
    <property type="protein sequence ID" value="STV06913.1"/>
    <property type="molecule type" value="Genomic_DNA"/>
</dbReference>
<evidence type="ECO:0000313" key="2">
    <source>
        <dbReference type="Proteomes" id="UP000255192"/>
    </source>
</evidence>
<protein>
    <submittedName>
        <fullName evidence="1">Uncharacterized protein</fullName>
    </submittedName>
</protein>
<dbReference type="AlphaFoldDB" id="A0A378AEC9"/>
<reference evidence="1 2" key="1">
    <citation type="submission" date="2018-06" db="EMBL/GenBank/DDBJ databases">
        <authorList>
            <consortium name="Pathogen Informatics"/>
            <person name="Doyle S."/>
        </authorList>
    </citation>
    <scope>NUCLEOTIDE SEQUENCE [LARGE SCALE GENOMIC DNA]</scope>
    <source>
        <strain evidence="1 2">NCTC204</strain>
    </source>
</reference>
<organism evidence="1 2">
    <name type="scientific">Klebsiella pneumoniae</name>
    <dbReference type="NCBI Taxonomy" id="573"/>
    <lineage>
        <taxon>Bacteria</taxon>
        <taxon>Pseudomonadati</taxon>
        <taxon>Pseudomonadota</taxon>
        <taxon>Gammaproteobacteria</taxon>
        <taxon>Enterobacterales</taxon>
        <taxon>Enterobacteriaceae</taxon>
        <taxon>Klebsiella/Raoultella group</taxon>
        <taxon>Klebsiella</taxon>
        <taxon>Klebsiella pneumoniae complex</taxon>
    </lineage>
</organism>
<name>A0A378AEC9_KLEPN</name>
<dbReference type="Proteomes" id="UP000255192">
    <property type="component" value="Unassembled WGS sequence"/>
</dbReference>
<sequence length="78" mass="9044">MNLFERLMYRRLCNEQPADGGAAPAASEPSPLLRLSNLKQRNNQQQIQNLRQLMVINLSRLAISQLLLLNHRFQKNMN</sequence>